<evidence type="ECO:0000313" key="10">
    <source>
        <dbReference type="Proteomes" id="UP000676601"/>
    </source>
</evidence>
<keyword evidence="4" id="KW-0808">Transferase</keyword>
<comment type="subcellular location">
    <subcellularLocation>
        <location evidence="1">Cell membrane</location>
        <topology evidence="1">Multi-pass membrane protein</topology>
    </subcellularLocation>
</comment>
<keyword evidence="7" id="KW-1133">Transmembrane helix</keyword>
<dbReference type="GO" id="GO:0016301">
    <property type="term" value="F:kinase activity"/>
    <property type="evidence" value="ECO:0007669"/>
    <property type="project" value="UniProtKB-KW"/>
</dbReference>
<feature type="region of interest" description="Disordered" evidence="6">
    <location>
        <begin position="575"/>
        <end position="595"/>
    </location>
</feature>
<protein>
    <submittedName>
        <fullName evidence="9">Histidine kinase</fullName>
    </submittedName>
</protein>
<feature type="domain" description="HAMP" evidence="8">
    <location>
        <begin position="317"/>
        <end position="369"/>
    </location>
</feature>
<dbReference type="RefSeq" id="WP_212986161.1">
    <property type="nucleotide sequence ID" value="NZ_BORU01000009.1"/>
</dbReference>
<keyword evidence="2" id="KW-1003">Cell membrane</keyword>
<keyword evidence="3" id="KW-0597">Phosphoprotein</keyword>
<dbReference type="InterPro" id="IPR036890">
    <property type="entry name" value="HATPase_C_sf"/>
</dbReference>
<keyword evidence="5 7" id="KW-0472">Membrane</keyword>
<evidence type="ECO:0000256" key="1">
    <source>
        <dbReference type="ARBA" id="ARBA00004651"/>
    </source>
</evidence>
<dbReference type="Gene3D" id="3.30.565.10">
    <property type="entry name" value="Histidine kinase-like ATPase, C-terminal domain"/>
    <property type="match status" value="1"/>
</dbReference>
<evidence type="ECO:0000256" key="5">
    <source>
        <dbReference type="ARBA" id="ARBA00023136"/>
    </source>
</evidence>
<proteinExistence type="predicted"/>
<sequence>MNPFRMFRIDYVFFFSFAAFIAVLITIMMIVSYRFSANEQADSASMYQQAVLQQLNKQLTDQMSAVEQTSLAVAINSPLVNYLTMKGDYYARKTARDELNRDYLAPMLNSSRSMFSFQIYMSNPLQVDPNANIQYLPLAYASRESWYPAVDKADFVWIGQREVGSPQGKQQVISFIRKITTPDGVNRGILIINVRVKFLQDILTEDNSSASRLLLDSGGRMIMHTRIAPPPGEIDAILKEVSGDAGHAHQLLEAAGSLPEKNMLTVWSRTAPGSWMLVELTPWKDITGGSVRLAWTMAVIGAAAILLSVFFTLFLSRNFTVPIRKLVQLMQAFNPGKKGLPLPTEYRNEFGSLFSGYRKLTERIETLYQSLEQQYKAQREAEIKALQAMINPHFLYNTLDQLNWMALEAGQEEISRVLELMGQMFRIGLSGGESLIPMQDELLHVECYLKIQQFKRGQGLDWEIDCPEDLRQLLIPKLTLQPFVENAIVHGFHGRSHGRIVLNAAHEDRGIRIWIRDDGVGLRDDWKTRRRHPTGGYGIRNVTERIQVFFGPPFGVSLRNRTGRSGTEAEIYLPKLTQQPDLEGGRSDVDTRDRG</sequence>
<keyword evidence="10" id="KW-1185">Reference proteome</keyword>
<reference evidence="9 10" key="1">
    <citation type="submission" date="2021-03" db="EMBL/GenBank/DDBJ databases">
        <title>Antimicrobial resistance genes in bacteria isolated from Japanese honey, and their potential for conferring macrolide and lincosamide resistance in the American foulbrood pathogen Paenibacillus larvae.</title>
        <authorList>
            <person name="Okamoto M."/>
            <person name="Kumagai M."/>
            <person name="Kanamori H."/>
            <person name="Takamatsu D."/>
        </authorList>
    </citation>
    <scope>NUCLEOTIDE SEQUENCE [LARGE SCALE GENOMIC DNA]</scope>
    <source>
        <strain evidence="9 10">J21TS7</strain>
    </source>
</reference>
<dbReference type="Gene3D" id="6.10.340.10">
    <property type="match status" value="1"/>
</dbReference>
<feature type="transmembrane region" description="Helical" evidence="7">
    <location>
        <begin position="293"/>
        <end position="315"/>
    </location>
</feature>
<dbReference type="SMART" id="SM00304">
    <property type="entry name" value="HAMP"/>
    <property type="match status" value="1"/>
</dbReference>
<evidence type="ECO:0000256" key="6">
    <source>
        <dbReference type="SAM" id="MobiDB-lite"/>
    </source>
</evidence>
<name>A0ABQ4LPF1_9BACL</name>
<dbReference type="Pfam" id="PF06580">
    <property type="entry name" value="His_kinase"/>
    <property type="match status" value="1"/>
</dbReference>
<comment type="caution">
    <text evidence="9">The sequence shown here is derived from an EMBL/GenBank/DDBJ whole genome shotgun (WGS) entry which is preliminary data.</text>
</comment>
<feature type="transmembrane region" description="Helical" evidence="7">
    <location>
        <begin position="12"/>
        <end position="33"/>
    </location>
</feature>
<evidence type="ECO:0000259" key="8">
    <source>
        <dbReference type="PROSITE" id="PS50885"/>
    </source>
</evidence>
<dbReference type="InterPro" id="IPR010559">
    <property type="entry name" value="Sig_transdc_His_kin_internal"/>
</dbReference>
<evidence type="ECO:0000256" key="2">
    <source>
        <dbReference type="ARBA" id="ARBA00022475"/>
    </source>
</evidence>
<organism evidence="9 10">
    <name type="scientific">Paenibacillus cineris</name>
    <dbReference type="NCBI Taxonomy" id="237530"/>
    <lineage>
        <taxon>Bacteria</taxon>
        <taxon>Bacillati</taxon>
        <taxon>Bacillota</taxon>
        <taxon>Bacilli</taxon>
        <taxon>Bacillales</taxon>
        <taxon>Paenibacillaceae</taxon>
        <taxon>Paenibacillus</taxon>
    </lineage>
</organism>
<dbReference type="PANTHER" id="PTHR34220:SF7">
    <property type="entry name" value="SENSOR HISTIDINE KINASE YPDA"/>
    <property type="match status" value="1"/>
</dbReference>
<evidence type="ECO:0000256" key="4">
    <source>
        <dbReference type="ARBA" id="ARBA00022679"/>
    </source>
</evidence>
<feature type="compositionally biased region" description="Basic and acidic residues" evidence="6">
    <location>
        <begin position="583"/>
        <end position="595"/>
    </location>
</feature>
<dbReference type="EMBL" id="BORU01000009">
    <property type="protein sequence ID" value="GIO58388.1"/>
    <property type="molecule type" value="Genomic_DNA"/>
</dbReference>
<accession>A0ABQ4LPF1</accession>
<gene>
    <name evidence="9" type="ORF">J21TS7_67060</name>
</gene>
<dbReference type="PANTHER" id="PTHR34220">
    <property type="entry name" value="SENSOR HISTIDINE KINASE YPDA"/>
    <property type="match status" value="1"/>
</dbReference>
<keyword evidence="7" id="KW-0812">Transmembrane</keyword>
<dbReference type="PROSITE" id="PS50885">
    <property type="entry name" value="HAMP"/>
    <property type="match status" value="1"/>
</dbReference>
<dbReference type="Proteomes" id="UP000676601">
    <property type="component" value="Unassembled WGS sequence"/>
</dbReference>
<dbReference type="InterPro" id="IPR003660">
    <property type="entry name" value="HAMP_dom"/>
</dbReference>
<dbReference type="InterPro" id="IPR050640">
    <property type="entry name" value="Bact_2-comp_sensor_kinase"/>
</dbReference>
<evidence type="ECO:0000256" key="7">
    <source>
        <dbReference type="SAM" id="Phobius"/>
    </source>
</evidence>
<evidence type="ECO:0000313" key="9">
    <source>
        <dbReference type="EMBL" id="GIO58388.1"/>
    </source>
</evidence>
<keyword evidence="9" id="KW-0418">Kinase</keyword>
<dbReference type="SUPFAM" id="SSF55874">
    <property type="entry name" value="ATPase domain of HSP90 chaperone/DNA topoisomerase II/histidine kinase"/>
    <property type="match status" value="1"/>
</dbReference>
<evidence type="ECO:0000256" key="3">
    <source>
        <dbReference type="ARBA" id="ARBA00022553"/>
    </source>
</evidence>